<evidence type="ECO:0000313" key="2">
    <source>
        <dbReference type="Proteomes" id="UP000290572"/>
    </source>
</evidence>
<gene>
    <name evidence="1" type="ORF">ROHU_013440</name>
</gene>
<dbReference type="AlphaFoldDB" id="A0A498L4U6"/>
<name>A0A498L4U6_LABRO</name>
<dbReference type="Proteomes" id="UP000290572">
    <property type="component" value="Unassembled WGS sequence"/>
</dbReference>
<sequence>MTSKIVRWVGRKDGALEEAGVCCGGEGEREAKVLGSSHCCGGEEVEKAPAVGTAGQWERAPAVAGTAGQRYCCGSGKWRTGSCGSNSTAGGNTEEAPAGADTTAERLLREQALLGQWGNAERAPAVAGCCWDGWSGDEPLWVVLVVSKGVAMVGLKFE</sequence>
<evidence type="ECO:0000313" key="1">
    <source>
        <dbReference type="EMBL" id="RXN03421.1"/>
    </source>
</evidence>
<organism evidence="1 2">
    <name type="scientific">Labeo rohita</name>
    <name type="common">Indian major carp</name>
    <name type="synonym">Cyprinus rohita</name>
    <dbReference type="NCBI Taxonomy" id="84645"/>
    <lineage>
        <taxon>Eukaryota</taxon>
        <taxon>Metazoa</taxon>
        <taxon>Chordata</taxon>
        <taxon>Craniata</taxon>
        <taxon>Vertebrata</taxon>
        <taxon>Euteleostomi</taxon>
        <taxon>Actinopterygii</taxon>
        <taxon>Neopterygii</taxon>
        <taxon>Teleostei</taxon>
        <taxon>Ostariophysi</taxon>
        <taxon>Cypriniformes</taxon>
        <taxon>Cyprinidae</taxon>
        <taxon>Labeoninae</taxon>
        <taxon>Labeonini</taxon>
        <taxon>Labeo</taxon>
    </lineage>
</organism>
<dbReference type="EMBL" id="QBIY01013482">
    <property type="protein sequence ID" value="RXN03421.1"/>
    <property type="molecule type" value="Genomic_DNA"/>
</dbReference>
<comment type="caution">
    <text evidence="1">The sequence shown here is derived from an EMBL/GenBank/DDBJ whole genome shotgun (WGS) entry which is preliminary data.</text>
</comment>
<proteinExistence type="predicted"/>
<keyword evidence="2" id="KW-1185">Reference proteome</keyword>
<protein>
    <submittedName>
        <fullName evidence="1">Uncharacterized protein</fullName>
    </submittedName>
</protein>
<reference evidence="1 2" key="1">
    <citation type="submission" date="2018-03" db="EMBL/GenBank/DDBJ databases">
        <title>Draft genome sequence of Rohu Carp (Labeo rohita).</title>
        <authorList>
            <person name="Das P."/>
            <person name="Kushwaha B."/>
            <person name="Joshi C.G."/>
            <person name="Kumar D."/>
            <person name="Nagpure N.S."/>
            <person name="Sahoo L."/>
            <person name="Das S.P."/>
            <person name="Bit A."/>
            <person name="Patnaik S."/>
            <person name="Meher P.K."/>
            <person name="Jayasankar P."/>
            <person name="Koringa P.G."/>
            <person name="Patel N.V."/>
            <person name="Hinsu A.T."/>
            <person name="Kumar R."/>
            <person name="Pandey M."/>
            <person name="Agarwal S."/>
            <person name="Srivastava S."/>
            <person name="Singh M."/>
            <person name="Iquebal M.A."/>
            <person name="Jaiswal S."/>
            <person name="Angadi U.B."/>
            <person name="Kumar N."/>
            <person name="Raza M."/>
            <person name="Shah T.M."/>
            <person name="Rai A."/>
            <person name="Jena J.K."/>
        </authorList>
    </citation>
    <scope>NUCLEOTIDE SEQUENCE [LARGE SCALE GENOMIC DNA]</scope>
    <source>
        <strain evidence="1">DASCIFA01</strain>
        <tissue evidence="1">Testis</tissue>
    </source>
</reference>
<accession>A0A498L4U6</accession>